<dbReference type="Pfam" id="PF00528">
    <property type="entry name" value="BPD_transp_1"/>
    <property type="match status" value="1"/>
</dbReference>
<dbReference type="EMBL" id="QSON01000001">
    <property type="protein sequence ID" value="RGJ08303.1"/>
    <property type="molecule type" value="Genomic_DNA"/>
</dbReference>
<gene>
    <name evidence="9" type="ORF">DXD79_02590</name>
</gene>
<evidence type="ECO:0000256" key="3">
    <source>
        <dbReference type="ARBA" id="ARBA00022475"/>
    </source>
</evidence>
<feature type="transmembrane region" description="Helical" evidence="7">
    <location>
        <begin position="242"/>
        <end position="267"/>
    </location>
</feature>
<evidence type="ECO:0000313" key="10">
    <source>
        <dbReference type="Proteomes" id="UP000263014"/>
    </source>
</evidence>
<dbReference type="AlphaFoldDB" id="A0A374PE32"/>
<feature type="transmembrane region" description="Helical" evidence="7">
    <location>
        <begin position="141"/>
        <end position="163"/>
    </location>
</feature>
<dbReference type="InterPro" id="IPR000515">
    <property type="entry name" value="MetI-like"/>
</dbReference>
<dbReference type="RefSeq" id="WP_117630223.1">
    <property type="nucleotide sequence ID" value="NZ_QSON01000001.1"/>
</dbReference>
<evidence type="ECO:0000259" key="8">
    <source>
        <dbReference type="PROSITE" id="PS50928"/>
    </source>
</evidence>
<keyword evidence="3" id="KW-1003">Cell membrane</keyword>
<evidence type="ECO:0000313" key="9">
    <source>
        <dbReference type="EMBL" id="RGJ08303.1"/>
    </source>
</evidence>
<dbReference type="SUPFAM" id="SSF161098">
    <property type="entry name" value="MetI-like"/>
    <property type="match status" value="1"/>
</dbReference>
<evidence type="ECO:0000256" key="4">
    <source>
        <dbReference type="ARBA" id="ARBA00022692"/>
    </source>
</evidence>
<dbReference type="PROSITE" id="PS50928">
    <property type="entry name" value="ABC_TM1"/>
    <property type="match status" value="1"/>
</dbReference>
<dbReference type="Gene3D" id="1.10.3720.10">
    <property type="entry name" value="MetI-like"/>
    <property type="match status" value="1"/>
</dbReference>
<dbReference type="InterPro" id="IPR035906">
    <property type="entry name" value="MetI-like_sf"/>
</dbReference>
<comment type="similarity">
    <text evidence="7">Belongs to the binding-protein-dependent transport system permease family.</text>
</comment>
<evidence type="ECO:0000256" key="2">
    <source>
        <dbReference type="ARBA" id="ARBA00022448"/>
    </source>
</evidence>
<feature type="domain" description="ABC transmembrane type-1" evidence="8">
    <location>
        <begin position="77"/>
        <end position="267"/>
    </location>
</feature>
<name>A0A374PE32_9FIRM</name>
<keyword evidence="4 7" id="KW-0812">Transmembrane</keyword>
<organism evidence="9 10">
    <name type="scientific">Hungatella hathewayi</name>
    <dbReference type="NCBI Taxonomy" id="154046"/>
    <lineage>
        <taxon>Bacteria</taxon>
        <taxon>Bacillati</taxon>
        <taxon>Bacillota</taxon>
        <taxon>Clostridia</taxon>
        <taxon>Lachnospirales</taxon>
        <taxon>Lachnospiraceae</taxon>
        <taxon>Hungatella</taxon>
    </lineage>
</organism>
<keyword evidence="2 7" id="KW-0813">Transport</keyword>
<sequence>MKKEKDVMSRHQGIGAGIVKAMLWVYSSFAFLILIYIAYNSLRPRQDILGNTFGKPARLSLANYSKLLFQDHFLRYFANSVIVLVISLVLLVLISSFTAYGISRYRFKGKKFMRIYFLIGLMFPVQLGIVPVFQLMKQLHLVNSLGSVILVSAAGISMPVFMLTDFFSKLPKEIYEAAVIDGAGEWTAFFKIMFPMATPVVFSVCITSSVQIWNQFFLPLIFLQKDEYKTLPLLVVKYTNKLINTMDLAMAASALSTIPILILFMIFSRRILDGVTSGAVKG</sequence>
<dbReference type="PANTHER" id="PTHR32243">
    <property type="entry name" value="MALTOSE TRANSPORT SYSTEM PERMEASE-RELATED"/>
    <property type="match status" value="1"/>
</dbReference>
<evidence type="ECO:0000256" key="1">
    <source>
        <dbReference type="ARBA" id="ARBA00004651"/>
    </source>
</evidence>
<accession>A0A374PE32</accession>
<dbReference type="PANTHER" id="PTHR32243:SF24">
    <property type="entry name" value="DIACETYLCHITOBIOSE UPTAKE SYSTEM PERMEASE PROTEIN NGCG"/>
    <property type="match status" value="1"/>
</dbReference>
<keyword evidence="6 7" id="KW-0472">Membrane</keyword>
<feature type="transmembrane region" description="Helical" evidence="7">
    <location>
        <begin position="21"/>
        <end position="39"/>
    </location>
</feature>
<evidence type="ECO:0000256" key="6">
    <source>
        <dbReference type="ARBA" id="ARBA00023136"/>
    </source>
</evidence>
<dbReference type="GO" id="GO:0005886">
    <property type="term" value="C:plasma membrane"/>
    <property type="evidence" value="ECO:0007669"/>
    <property type="project" value="UniProtKB-SubCell"/>
</dbReference>
<protein>
    <submittedName>
        <fullName evidence="9">Carbohydrate ABC transporter permease</fullName>
    </submittedName>
</protein>
<evidence type="ECO:0000256" key="7">
    <source>
        <dbReference type="RuleBase" id="RU363032"/>
    </source>
</evidence>
<keyword evidence="5 7" id="KW-1133">Transmembrane helix</keyword>
<proteinExistence type="inferred from homology"/>
<dbReference type="InterPro" id="IPR050901">
    <property type="entry name" value="BP-dep_ABC_trans_perm"/>
</dbReference>
<feature type="transmembrane region" description="Helical" evidence="7">
    <location>
        <begin position="115"/>
        <end position="135"/>
    </location>
</feature>
<evidence type="ECO:0000256" key="5">
    <source>
        <dbReference type="ARBA" id="ARBA00022989"/>
    </source>
</evidence>
<dbReference type="CDD" id="cd06261">
    <property type="entry name" value="TM_PBP2"/>
    <property type="match status" value="1"/>
</dbReference>
<feature type="transmembrane region" description="Helical" evidence="7">
    <location>
        <begin position="76"/>
        <end position="103"/>
    </location>
</feature>
<dbReference type="Proteomes" id="UP000263014">
    <property type="component" value="Unassembled WGS sequence"/>
</dbReference>
<dbReference type="GO" id="GO:0055085">
    <property type="term" value="P:transmembrane transport"/>
    <property type="evidence" value="ECO:0007669"/>
    <property type="project" value="InterPro"/>
</dbReference>
<comment type="caution">
    <text evidence="9">The sequence shown here is derived from an EMBL/GenBank/DDBJ whole genome shotgun (WGS) entry which is preliminary data.</text>
</comment>
<reference evidence="9 10" key="1">
    <citation type="submission" date="2018-08" db="EMBL/GenBank/DDBJ databases">
        <title>A genome reference for cultivated species of the human gut microbiota.</title>
        <authorList>
            <person name="Zou Y."/>
            <person name="Xue W."/>
            <person name="Luo G."/>
        </authorList>
    </citation>
    <scope>NUCLEOTIDE SEQUENCE [LARGE SCALE GENOMIC DNA]</scope>
    <source>
        <strain evidence="9 10">TM09-12</strain>
    </source>
</reference>
<comment type="subcellular location">
    <subcellularLocation>
        <location evidence="1 7">Cell membrane</location>
        <topology evidence="1 7">Multi-pass membrane protein</topology>
    </subcellularLocation>
</comment>